<dbReference type="Proteomes" id="UP000007305">
    <property type="component" value="Chromosome 4"/>
</dbReference>
<gene>
    <name evidence="3" type="primary">LOC103654851</name>
</gene>
<protein>
    <recommendedName>
        <fullName evidence="2">BUB1 N-terminal domain-containing protein</fullName>
    </recommendedName>
</protein>
<dbReference type="GO" id="GO:0007094">
    <property type="term" value="P:mitotic spindle assembly checkpoint signaling"/>
    <property type="evidence" value="ECO:0007669"/>
    <property type="project" value="InterPro"/>
</dbReference>
<reference evidence="3" key="2">
    <citation type="submission" date="2019-07" db="EMBL/GenBank/DDBJ databases">
        <authorList>
            <person name="Seetharam A."/>
            <person name="Woodhouse M."/>
            <person name="Cannon E."/>
        </authorList>
    </citation>
    <scope>NUCLEOTIDE SEQUENCE [LARGE SCALE GENOMIC DNA]</scope>
    <source>
        <strain evidence="3">cv. B73</strain>
    </source>
</reference>
<dbReference type="InParanoid" id="A0A804P3N3"/>
<dbReference type="PANTHER" id="PTHR14030:SF19">
    <property type="entry name" value="MITOTIC SPINDLE CHECKPOINT PROTEIN BUBR1"/>
    <property type="match status" value="1"/>
</dbReference>
<reference evidence="3" key="3">
    <citation type="submission" date="2021-05" db="UniProtKB">
        <authorList>
            <consortium name="EnsemblPlants"/>
        </authorList>
    </citation>
    <scope>IDENTIFICATION</scope>
    <source>
        <strain evidence="3">cv. B73</strain>
    </source>
</reference>
<keyword evidence="4" id="KW-1185">Reference proteome</keyword>
<sequence>MASPQADEEIVAVLDEETLALMGVSNAATAARVAVGAEWEKFKENVRPLKRGHDVSKLNHALAQGTRQSLPAHRSRRSPQKDDRGNLRVPRRGSAPTVAGLHQVGPGVIPDRRRQCVRTLWHDERYKDDIRFLKVWLEYAGNCADAEVTYRFLEANQIGQGHAIYYMAYASLMESKNKLRKANEIFDLGIART</sequence>
<dbReference type="EnsemblPlants" id="Zm00001eb206210_T001">
    <property type="protein sequence ID" value="Zm00001eb206210_P001"/>
    <property type="gene ID" value="Zm00001eb206210"/>
</dbReference>
<dbReference type="InterPro" id="IPR013212">
    <property type="entry name" value="Mad3/Bub1_I"/>
</dbReference>
<reference evidence="4" key="1">
    <citation type="journal article" date="2009" name="Science">
        <title>The B73 maize genome: complexity, diversity, and dynamics.</title>
        <authorList>
            <person name="Schnable P.S."/>
            <person name="Ware D."/>
            <person name="Fulton R.S."/>
            <person name="Stein J.C."/>
            <person name="Wei F."/>
            <person name="Pasternak S."/>
            <person name="Liang C."/>
            <person name="Zhang J."/>
            <person name="Fulton L."/>
            <person name="Graves T.A."/>
            <person name="Minx P."/>
            <person name="Reily A.D."/>
            <person name="Courtney L."/>
            <person name="Kruchowski S.S."/>
            <person name="Tomlinson C."/>
            <person name="Strong C."/>
            <person name="Delehaunty K."/>
            <person name="Fronick C."/>
            <person name="Courtney B."/>
            <person name="Rock S.M."/>
            <person name="Belter E."/>
            <person name="Du F."/>
            <person name="Kim K."/>
            <person name="Abbott R.M."/>
            <person name="Cotton M."/>
            <person name="Levy A."/>
            <person name="Marchetto P."/>
            <person name="Ochoa K."/>
            <person name="Jackson S.M."/>
            <person name="Gillam B."/>
            <person name="Chen W."/>
            <person name="Yan L."/>
            <person name="Higginbotham J."/>
            <person name="Cardenas M."/>
            <person name="Waligorski J."/>
            <person name="Applebaum E."/>
            <person name="Phelps L."/>
            <person name="Falcone J."/>
            <person name="Kanchi K."/>
            <person name="Thane T."/>
            <person name="Scimone A."/>
            <person name="Thane N."/>
            <person name="Henke J."/>
            <person name="Wang T."/>
            <person name="Ruppert J."/>
            <person name="Shah N."/>
            <person name="Rotter K."/>
            <person name="Hodges J."/>
            <person name="Ingenthron E."/>
            <person name="Cordes M."/>
            <person name="Kohlberg S."/>
            <person name="Sgro J."/>
            <person name="Delgado B."/>
            <person name="Mead K."/>
            <person name="Chinwalla A."/>
            <person name="Leonard S."/>
            <person name="Crouse K."/>
            <person name="Collura K."/>
            <person name="Kudrna D."/>
            <person name="Currie J."/>
            <person name="He R."/>
            <person name="Angelova A."/>
            <person name="Rajasekar S."/>
            <person name="Mueller T."/>
            <person name="Lomeli R."/>
            <person name="Scara G."/>
            <person name="Ko A."/>
            <person name="Delaney K."/>
            <person name="Wissotski M."/>
            <person name="Lopez G."/>
            <person name="Campos D."/>
            <person name="Braidotti M."/>
            <person name="Ashley E."/>
            <person name="Golser W."/>
            <person name="Kim H."/>
            <person name="Lee S."/>
            <person name="Lin J."/>
            <person name="Dujmic Z."/>
            <person name="Kim W."/>
            <person name="Talag J."/>
            <person name="Zuccolo A."/>
            <person name="Fan C."/>
            <person name="Sebastian A."/>
            <person name="Kramer M."/>
            <person name="Spiegel L."/>
            <person name="Nascimento L."/>
            <person name="Zutavern T."/>
            <person name="Miller B."/>
            <person name="Ambroise C."/>
            <person name="Muller S."/>
            <person name="Spooner W."/>
            <person name="Narechania A."/>
            <person name="Ren L."/>
            <person name="Wei S."/>
            <person name="Kumari S."/>
            <person name="Faga B."/>
            <person name="Levy M.J."/>
            <person name="McMahan L."/>
            <person name="Van Buren P."/>
            <person name="Vaughn M.W."/>
            <person name="Ying K."/>
            <person name="Yeh C.-T."/>
            <person name="Emrich S.J."/>
            <person name="Jia Y."/>
            <person name="Kalyanaraman A."/>
            <person name="Hsia A.-P."/>
            <person name="Barbazuk W.B."/>
            <person name="Baucom R.S."/>
            <person name="Brutnell T.P."/>
            <person name="Carpita N.C."/>
            <person name="Chaparro C."/>
            <person name="Chia J.-M."/>
            <person name="Deragon J.-M."/>
            <person name="Estill J.C."/>
            <person name="Fu Y."/>
            <person name="Jeddeloh J.A."/>
            <person name="Han Y."/>
            <person name="Lee H."/>
            <person name="Li P."/>
            <person name="Lisch D.R."/>
            <person name="Liu S."/>
            <person name="Liu Z."/>
            <person name="Nagel D.H."/>
            <person name="McCann M.C."/>
            <person name="SanMiguel P."/>
            <person name="Myers A.M."/>
            <person name="Nettleton D."/>
            <person name="Nguyen J."/>
            <person name="Penning B.W."/>
            <person name="Ponnala L."/>
            <person name="Schneider K.L."/>
            <person name="Schwartz D.C."/>
            <person name="Sharma A."/>
            <person name="Soderlund C."/>
            <person name="Springer N.M."/>
            <person name="Sun Q."/>
            <person name="Wang H."/>
            <person name="Waterman M."/>
            <person name="Westerman R."/>
            <person name="Wolfgruber T.K."/>
            <person name="Yang L."/>
            <person name="Yu Y."/>
            <person name="Zhang L."/>
            <person name="Zhou S."/>
            <person name="Zhu Q."/>
            <person name="Bennetzen J.L."/>
            <person name="Dawe R.K."/>
            <person name="Jiang J."/>
            <person name="Jiang N."/>
            <person name="Presting G.G."/>
            <person name="Wessler S.R."/>
            <person name="Aluru S."/>
            <person name="Martienssen R.A."/>
            <person name="Clifton S.W."/>
            <person name="McCombie W.R."/>
            <person name="Wing R.A."/>
            <person name="Wilson R.K."/>
        </authorList>
    </citation>
    <scope>NUCLEOTIDE SEQUENCE [LARGE SCALE GENOMIC DNA]</scope>
    <source>
        <strain evidence="4">cv. B73</strain>
    </source>
</reference>
<evidence type="ECO:0000313" key="3">
    <source>
        <dbReference type="EnsemblPlants" id="Zm00001eb206210_P001"/>
    </source>
</evidence>
<evidence type="ECO:0000313" key="4">
    <source>
        <dbReference type="Proteomes" id="UP000007305"/>
    </source>
</evidence>
<dbReference type="PANTHER" id="PTHR14030">
    <property type="entry name" value="MITOTIC CHECKPOINT SERINE/THREONINE-PROTEIN KINASE BUB1"/>
    <property type="match status" value="1"/>
</dbReference>
<dbReference type="Pfam" id="PF08311">
    <property type="entry name" value="Mad3_BUB1_I"/>
    <property type="match status" value="1"/>
</dbReference>
<evidence type="ECO:0000259" key="2">
    <source>
        <dbReference type="PROSITE" id="PS51489"/>
    </source>
</evidence>
<dbReference type="AlphaFoldDB" id="A0A804P3N3"/>
<dbReference type="Gramene" id="Zm00001eb206210_T001">
    <property type="protein sequence ID" value="Zm00001eb206210_P001"/>
    <property type="gene ID" value="Zm00001eb206210"/>
</dbReference>
<dbReference type="PROSITE" id="PS51489">
    <property type="entry name" value="BUB1_N"/>
    <property type="match status" value="1"/>
</dbReference>
<dbReference type="Gene3D" id="1.25.40.430">
    <property type="match status" value="1"/>
</dbReference>
<dbReference type="SMART" id="SM00777">
    <property type="entry name" value="Mad3_BUB1_I"/>
    <property type="match status" value="1"/>
</dbReference>
<name>A0A804P3N3_MAIZE</name>
<accession>A0A804P3N3</accession>
<feature type="region of interest" description="Disordered" evidence="1">
    <location>
        <begin position="62"/>
        <end position="104"/>
    </location>
</feature>
<organism evidence="3 4">
    <name type="scientific">Zea mays</name>
    <name type="common">Maize</name>
    <dbReference type="NCBI Taxonomy" id="4577"/>
    <lineage>
        <taxon>Eukaryota</taxon>
        <taxon>Viridiplantae</taxon>
        <taxon>Streptophyta</taxon>
        <taxon>Embryophyta</taxon>
        <taxon>Tracheophyta</taxon>
        <taxon>Spermatophyta</taxon>
        <taxon>Magnoliopsida</taxon>
        <taxon>Liliopsida</taxon>
        <taxon>Poales</taxon>
        <taxon>Poaceae</taxon>
        <taxon>PACMAD clade</taxon>
        <taxon>Panicoideae</taxon>
        <taxon>Andropogonodae</taxon>
        <taxon>Andropogoneae</taxon>
        <taxon>Tripsacinae</taxon>
        <taxon>Zea</taxon>
    </lineage>
</organism>
<proteinExistence type="predicted"/>
<feature type="domain" description="BUB1 N-terminal" evidence="2">
    <location>
        <begin position="72"/>
        <end position="193"/>
    </location>
</feature>
<dbReference type="InterPro" id="IPR015661">
    <property type="entry name" value="Bub1/Mad3"/>
</dbReference>
<evidence type="ECO:0000256" key="1">
    <source>
        <dbReference type="SAM" id="MobiDB-lite"/>
    </source>
</evidence>